<dbReference type="Gene3D" id="1.20.1540.10">
    <property type="entry name" value="Rhomboid-like"/>
    <property type="match status" value="1"/>
</dbReference>
<evidence type="ECO:0000256" key="1">
    <source>
        <dbReference type="ARBA" id="ARBA00004141"/>
    </source>
</evidence>
<dbReference type="SUPFAM" id="SSF144091">
    <property type="entry name" value="Rhomboid-like"/>
    <property type="match status" value="1"/>
</dbReference>
<evidence type="ECO:0000256" key="4">
    <source>
        <dbReference type="ARBA" id="ARBA00023136"/>
    </source>
</evidence>
<dbReference type="InParanoid" id="A0A0L0HMY1"/>
<accession>A0A0L0HMY1</accession>
<feature type="transmembrane region" description="Helical" evidence="5">
    <location>
        <begin position="6"/>
        <end position="25"/>
    </location>
</feature>
<dbReference type="Proteomes" id="UP000053201">
    <property type="component" value="Unassembled WGS sequence"/>
</dbReference>
<feature type="transmembrane region" description="Helical" evidence="5">
    <location>
        <begin position="219"/>
        <end position="236"/>
    </location>
</feature>
<dbReference type="OrthoDB" id="2105897at2759"/>
<evidence type="ECO:0000313" key="8">
    <source>
        <dbReference type="Proteomes" id="UP000053201"/>
    </source>
</evidence>
<keyword evidence="2 5" id="KW-0812">Transmembrane</keyword>
<dbReference type="GeneID" id="27686474"/>
<dbReference type="GO" id="GO:0016020">
    <property type="term" value="C:membrane"/>
    <property type="evidence" value="ECO:0007669"/>
    <property type="project" value="UniProtKB-SubCell"/>
</dbReference>
<dbReference type="VEuPathDB" id="FungiDB:SPPG_02921"/>
<feature type="transmembrane region" description="Helical" evidence="5">
    <location>
        <begin position="95"/>
        <end position="115"/>
    </location>
</feature>
<dbReference type="InterPro" id="IPR035952">
    <property type="entry name" value="Rhomboid-like_sf"/>
</dbReference>
<dbReference type="EMBL" id="KQ257453">
    <property type="protein sequence ID" value="KND02457.1"/>
    <property type="molecule type" value="Genomic_DNA"/>
</dbReference>
<protein>
    <recommendedName>
        <fullName evidence="6">Peptidase S54 rhomboid domain-containing protein</fullName>
    </recommendedName>
</protein>
<feature type="transmembrane region" description="Helical" evidence="5">
    <location>
        <begin position="173"/>
        <end position="198"/>
    </location>
</feature>
<name>A0A0L0HMY1_SPIPD</name>
<evidence type="ECO:0000259" key="6">
    <source>
        <dbReference type="Pfam" id="PF01694"/>
    </source>
</evidence>
<feature type="transmembrane region" description="Helical" evidence="5">
    <location>
        <begin position="248"/>
        <end position="268"/>
    </location>
</feature>
<evidence type="ECO:0000256" key="2">
    <source>
        <dbReference type="ARBA" id="ARBA00022692"/>
    </source>
</evidence>
<feature type="domain" description="Peptidase S54 rhomboid" evidence="6">
    <location>
        <begin position="171"/>
        <end position="264"/>
    </location>
</feature>
<dbReference type="Pfam" id="PF01694">
    <property type="entry name" value="Rhomboid"/>
    <property type="match status" value="1"/>
</dbReference>
<evidence type="ECO:0000313" key="7">
    <source>
        <dbReference type="EMBL" id="KND02457.1"/>
    </source>
</evidence>
<dbReference type="RefSeq" id="XP_016610496.1">
    <property type="nucleotide sequence ID" value="XM_016751207.1"/>
</dbReference>
<dbReference type="GO" id="GO:0004252">
    <property type="term" value="F:serine-type endopeptidase activity"/>
    <property type="evidence" value="ECO:0007669"/>
    <property type="project" value="InterPro"/>
</dbReference>
<sequence length="274" mass="29801">MPLPGTHLALVGTISLTLPSLISIYHTNLGLSSPLIPFSRIYDTLHFTYQPRPKFKLLSRKESIVGHLFHHVDIAHWFGNTYAILSSGYFLDLGLIKTLVLIIGGGVTGAVTHILEWTIKTGPIPIPLVQSEPEPTSLLSDIVTDAQNLFTSIFTTTAPAPLRTPERLLPPSTYSLCGASAAAYALTGAEIAAILWAVKEAWGRKGRSRIGDRDRVRKLIVVALGRLVAVVAQVVASMEPGRRDGPLIIGHGAHLGGFLFGFIVMGFWQARRWI</sequence>
<proteinExistence type="predicted"/>
<dbReference type="InterPro" id="IPR022764">
    <property type="entry name" value="Peptidase_S54_rhomboid_dom"/>
</dbReference>
<reference evidence="7 8" key="1">
    <citation type="submission" date="2009-08" db="EMBL/GenBank/DDBJ databases">
        <title>The Genome Sequence of Spizellomyces punctatus strain DAOM BR117.</title>
        <authorList>
            <consortium name="The Broad Institute Genome Sequencing Platform"/>
            <person name="Russ C."/>
            <person name="Cuomo C."/>
            <person name="Shea T."/>
            <person name="Young S.K."/>
            <person name="Zeng Q."/>
            <person name="Koehrsen M."/>
            <person name="Haas B."/>
            <person name="Borodovsky M."/>
            <person name="Guigo R."/>
            <person name="Alvarado L."/>
            <person name="Berlin A."/>
            <person name="Bochicchio J."/>
            <person name="Borenstein D."/>
            <person name="Chapman S."/>
            <person name="Chen Z."/>
            <person name="Engels R."/>
            <person name="Freedman E."/>
            <person name="Gellesch M."/>
            <person name="Goldberg J."/>
            <person name="Griggs A."/>
            <person name="Gujja S."/>
            <person name="Heiman D."/>
            <person name="Hepburn T."/>
            <person name="Howarth C."/>
            <person name="Jen D."/>
            <person name="Larson L."/>
            <person name="Lewis B."/>
            <person name="Mehta T."/>
            <person name="Park D."/>
            <person name="Pearson M."/>
            <person name="Roberts A."/>
            <person name="Saif S."/>
            <person name="Shenoy N."/>
            <person name="Sisk P."/>
            <person name="Stolte C."/>
            <person name="Sykes S."/>
            <person name="Thomson T."/>
            <person name="Walk T."/>
            <person name="White J."/>
            <person name="Yandava C."/>
            <person name="Burger G."/>
            <person name="Gray M.W."/>
            <person name="Holland P.W.H."/>
            <person name="King N."/>
            <person name="Lang F.B.F."/>
            <person name="Roger A.J."/>
            <person name="Ruiz-Trillo I."/>
            <person name="Lander E."/>
            <person name="Nusbaum C."/>
        </authorList>
    </citation>
    <scope>NUCLEOTIDE SEQUENCE [LARGE SCALE GENOMIC DNA]</scope>
    <source>
        <strain evidence="7 8">DAOM BR117</strain>
    </source>
</reference>
<organism evidence="7 8">
    <name type="scientific">Spizellomyces punctatus (strain DAOM BR117)</name>
    <dbReference type="NCBI Taxonomy" id="645134"/>
    <lineage>
        <taxon>Eukaryota</taxon>
        <taxon>Fungi</taxon>
        <taxon>Fungi incertae sedis</taxon>
        <taxon>Chytridiomycota</taxon>
        <taxon>Chytridiomycota incertae sedis</taxon>
        <taxon>Chytridiomycetes</taxon>
        <taxon>Spizellomycetales</taxon>
        <taxon>Spizellomycetaceae</taxon>
        <taxon>Spizellomyces</taxon>
    </lineage>
</organism>
<keyword evidence="3 5" id="KW-1133">Transmembrane helix</keyword>
<gene>
    <name evidence="7" type="ORF">SPPG_02921</name>
</gene>
<dbReference type="AlphaFoldDB" id="A0A0L0HMY1"/>
<evidence type="ECO:0000256" key="5">
    <source>
        <dbReference type="SAM" id="Phobius"/>
    </source>
</evidence>
<comment type="subcellular location">
    <subcellularLocation>
        <location evidence="1">Membrane</location>
        <topology evidence="1">Multi-pass membrane protein</topology>
    </subcellularLocation>
</comment>
<keyword evidence="4 5" id="KW-0472">Membrane</keyword>
<evidence type="ECO:0000256" key="3">
    <source>
        <dbReference type="ARBA" id="ARBA00022989"/>
    </source>
</evidence>
<keyword evidence="8" id="KW-1185">Reference proteome</keyword>